<dbReference type="GO" id="GO:0008725">
    <property type="term" value="F:DNA-3-methyladenine glycosylase activity"/>
    <property type="evidence" value="ECO:0007669"/>
    <property type="project" value="InterPro"/>
</dbReference>
<evidence type="ECO:0000256" key="2">
    <source>
        <dbReference type="SAM" id="Phobius"/>
    </source>
</evidence>
<dbReference type="Gene3D" id="1.10.340.30">
    <property type="entry name" value="Hypothetical protein, domain 2"/>
    <property type="match status" value="1"/>
</dbReference>
<name>A0A0F4L9U2_9LACO</name>
<dbReference type="STRING" id="1218493.JF76_17010"/>
<dbReference type="InterPro" id="IPR005019">
    <property type="entry name" value="Adenine_glyco"/>
</dbReference>
<dbReference type="InterPro" id="IPR011257">
    <property type="entry name" value="DNA_glycosylase"/>
</dbReference>
<reference evidence="3 4" key="1">
    <citation type="submission" date="2014-12" db="EMBL/GenBank/DDBJ databases">
        <title>Comparative genomics of the lactic acid bacteria isolated from the honey bee gut.</title>
        <authorList>
            <person name="Ellegaard K.M."/>
            <person name="Tamarit D."/>
            <person name="Javelind E."/>
            <person name="Olofsson T."/>
            <person name="Andersson S.G."/>
            <person name="Vasquez A."/>
        </authorList>
    </citation>
    <scope>NUCLEOTIDE SEQUENCE [LARGE SCALE GENOMIC DNA]</scope>
    <source>
        <strain evidence="3 4">Biut2</strain>
    </source>
</reference>
<dbReference type="GO" id="GO:0006284">
    <property type="term" value="P:base-excision repair"/>
    <property type="evidence" value="ECO:0007669"/>
    <property type="project" value="InterPro"/>
</dbReference>
<keyword evidence="3" id="KW-0378">Hydrolase</keyword>
<dbReference type="Pfam" id="PF03352">
    <property type="entry name" value="Adenine_glyco"/>
    <property type="match status" value="1"/>
</dbReference>
<dbReference type="HOGENOM" id="CLU_083758_1_0_9"/>
<dbReference type="PANTHER" id="PTHR30037:SF4">
    <property type="entry name" value="DNA-3-METHYLADENINE GLYCOSYLASE I"/>
    <property type="match status" value="1"/>
</dbReference>
<sequence>MNNITRCPWSDHNDSLLKDYHDHEWGKLNLDERYLFEMLVLELFQSGLSWSTVLHKRQNFRQAFCNFVPEEVAQMTEQDQTRLLQDKGIIRNQRKIAAAMTNARALVIIDATYGNFAHYLQKFIPTPIIHHPQTSDEVPTTNKIAQKLAKQMKKDGFIFVGPVILYSFLQSVGLINDHLENCPFKYHG</sequence>
<dbReference type="PATRIC" id="fig|1218493.3.peg.1780"/>
<feature type="binding site" evidence="1">
    <location>
        <position position="21"/>
    </location>
    <ligand>
        <name>Zn(2+)</name>
        <dbReference type="ChEBI" id="CHEBI:29105"/>
    </ligand>
</feature>
<dbReference type="GO" id="GO:0046872">
    <property type="term" value="F:metal ion binding"/>
    <property type="evidence" value="ECO:0007669"/>
    <property type="project" value="UniProtKB-KW"/>
</dbReference>
<keyword evidence="1" id="KW-0862">Zinc</keyword>
<organism evidence="3 4">
    <name type="scientific">Lactobacillus kullabergensis</name>
    <dbReference type="NCBI Taxonomy" id="1218493"/>
    <lineage>
        <taxon>Bacteria</taxon>
        <taxon>Bacillati</taxon>
        <taxon>Bacillota</taxon>
        <taxon>Bacilli</taxon>
        <taxon>Lactobacillales</taxon>
        <taxon>Lactobacillaceae</taxon>
        <taxon>Lactobacillus</taxon>
    </lineage>
</organism>
<dbReference type="SUPFAM" id="SSF48150">
    <property type="entry name" value="DNA-glycosylase"/>
    <property type="match status" value="1"/>
</dbReference>
<comment type="caution">
    <text evidence="3">The sequence shown here is derived from an EMBL/GenBank/DDBJ whole genome shotgun (WGS) entry which is preliminary data.</text>
</comment>
<feature type="binding site" evidence="1">
    <location>
        <position position="7"/>
    </location>
    <ligand>
        <name>Zn(2+)</name>
        <dbReference type="ChEBI" id="CHEBI:29105"/>
    </ligand>
</feature>
<dbReference type="PANTHER" id="PTHR30037">
    <property type="entry name" value="DNA-3-METHYLADENINE GLYCOSYLASE 1"/>
    <property type="match status" value="1"/>
</dbReference>
<evidence type="ECO:0000256" key="1">
    <source>
        <dbReference type="PIRSR" id="PIRSR605019-1"/>
    </source>
</evidence>
<gene>
    <name evidence="3" type="ORF">JF76_17010</name>
</gene>
<accession>A0A0F4L9U2</accession>
<dbReference type="OrthoDB" id="9807664at2"/>
<evidence type="ECO:0000313" key="3">
    <source>
        <dbReference type="EMBL" id="KJY54356.1"/>
    </source>
</evidence>
<dbReference type="RefSeq" id="WP_045928669.1">
    <property type="nucleotide sequence ID" value="NZ_JBHSZS010000022.1"/>
</dbReference>
<keyword evidence="1" id="KW-0479">Metal-binding</keyword>
<keyword evidence="3" id="KW-0326">Glycosidase</keyword>
<dbReference type="InterPro" id="IPR052891">
    <property type="entry name" value="DNA-3mA_glycosylase"/>
</dbReference>
<proteinExistence type="predicted"/>
<feature type="binding site" evidence="1">
    <location>
        <position position="178"/>
    </location>
    <ligand>
        <name>Zn(2+)</name>
        <dbReference type="ChEBI" id="CHEBI:29105"/>
    </ligand>
</feature>
<dbReference type="AlphaFoldDB" id="A0A0F4L9U2"/>
<evidence type="ECO:0000313" key="4">
    <source>
        <dbReference type="Proteomes" id="UP000033533"/>
    </source>
</evidence>
<feature type="transmembrane region" description="Helical" evidence="2">
    <location>
        <begin position="156"/>
        <end position="175"/>
    </location>
</feature>
<keyword evidence="2" id="KW-0472">Membrane</keyword>
<keyword evidence="2" id="KW-1133">Transmembrane helix</keyword>
<protein>
    <submittedName>
        <fullName evidence="3">DNA-3-methyladenine glycosidase</fullName>
    </submittedName>
</protein>
<keyword evidence="2" id="KW-0812">Transmembrane</keyword>
<dbReference type="Proteomes" id="UP000033533">
    <property type="component" value="Unassembled WGS sequence"/>
</dbReference>
<dbReference type="EMBL" id="JXBY01000027">
    <property type="protein sequence ID" value="KJY54356.1"/>
    <property type="molecule type" value="Genomic_DNA"/>
</dbReference>
<feature type="binding site" evidence="1">
    <location>
        <position position="182"/>
    </location>
    <ligand>
        <name>Zn(2+)</name>
        <dbReference type="ChEBI" id="CHEBI:29105"/>
    </ligand>
</feature>